<evidence type="ECO:0000256" key="1">
    <source>
        <dbReference type="ARBA" id="ARBA00022741"/>
    </source>
</evidence>
<proteinExistence type="predicted"/>
<organism evidence="3 4">
    <name type="scientific">Stylosanthes scabra</name>
    <dbReference type="NCBI Taxonomy" id="79078"/>
    <lineage>
        <taxon>Eukaryota</taxon>
        <taxon>Viridiplantae</taxon>
        <taxon>Streptophyta</taxon>
        <taxon>Embryophyta</taxon>
        <taxon>Tracheophyta</taxon>
        <taxon>Spermatophyta</taxon>
        <taxon>Magnoliopsida</taxon>
        <taxon>eudicotyledons</taxon>
        <taxon>Gunneridae</taxon>
        <taxon>Pentapetalae</taxon>
        <taxon>rosids</taxon>
        <taxon>fabids</taxon>
        <taxon>Fabales</taxon>
        <taxon>Fabaceae</taxon>
        <taxon>Papilionoideae</taxon>
        <taxon>50 kb inversion clade</taxon>
        <taxon>dalbergioids sensu lato</taxon>
        <taxon>Dalbergieae</taxon>
        <taxon>Pterocarpus clade</taxon>
        <taxon>Stylosanthes</taxon>
    </lineage>
</organism>
<sequence>MNKIIGQQEEAENCLQEKKQQQDSLPKYATHVLLSAEIRKKVEAVDRLCKPIMTIAWD</sequence>
<reference evidence="3 4" key="1">
    <citation type="journal article" date="2023" name="Plants (Basel)">
        <title>Bridging the Gap: Combining Genomics and Transcriptomics Approaches to Understand Stylosanthes scabra, an Orphan Legume from the Brazilian Caatinga.</title>
        <authorList>
            <person name="Ferreira-Neto J.R.C."/>
            <person name="da Silva M.D."/>
            <person name="Binneck E."/>
            <person name="de Melo N.F."/>
            <person name="da Silva R.H."/>
            <person name="de Melo A.L.T.M."/>
            <person name="Pandolfi V."/>
            <person name="Bustamante F.O."/>
            <person name="Brasileiro-Vidal A.C."/>
            <person name="Benko-Iseppon A.M."/>
        </authorList>
    </citation>
    <scope>NUCLEOTIDE SEQUENCE [LARGE SCALE GENOMIC DNA]</scope>
    <source>
        <tissue evidence="3">Leaves</tissue>
    </source>
</reference>
<evidence type="ECO:0000313" key="4">
    <source>
        <dbReference type="Proteomes" id="UP001341840"/>
    </source>
</evidence>
<name>A0ABU6TG70_9FABA</name>
<dbReference type="EMBL" id="JASCZI010090912">
    <property type="protein sequence ID" value="MED6147735.1"/>
    <property type="molecule type" value="Genomic_DNA"/>
</dbReference>
<protein>
    <submittedName>
        <fullName evidence="3">Uncharacterized protein</fullName>
    </submittedName>
</protein>
<keyword evidence="1" id="KW-0547">Nucleotide-binding</keyword>
<keyword evidence="4" id="KW-1185">Reference proteome</keyword>
<dbReference type="PANTHER" id="PTHR45639:SF4">
    <property type="entry name" value="HSC70CB, ISOFORM G"/>
    <property type="match status" value="1"/>
</dbReference>
<accession>A0ABU6TG70</accession>
<keyword evidence="2" id="KW-0067">ATP-binding</keyword>
<dbReference type="InterPro" id="IPR013126">
    <property type="entry name" value="Hsp_70_fam"/>
</dbReference>
<evidence type="ECO:0000256" key="2">
    <source>
        <dbReference type="ARBA" id="ARBA00022840"/>
    </source>
</evidence>
<gene>
    <name evidence="3" type="ORF">PIB30_046542</name>
</gene>
<dbReference type="Proteomes" id="UP001341840">
    <property type="component" value="Unassembled WGS sequence"/>
</dbReference>
<comment type="caution">
    <text evidence="3">The sequence shown here is derived from an EMBL/GenBank/DDBJ whole genome shotgun (WGS) entry which is preliminary data.</text>
</comment>
<dbReference type="PANTHER" id="PTHR45639">
    <property type="entry name" value="HSC70CB, ISOFORM G-RELATED"/>
    <property type="match status" value="1"/>
</dbReference>
<evidence type="ECO:0000313" key="3">
    <source>
        <dbReference type="EMBL" id="MED6147735.1"/>
    </source>
</evidence>